<dbReference type="EMBL" id="VBRC01000009">
    <property type="protein sequence ID" value="TLK25155.1"/>
    <property type="molecule type" value="Genomic_DNA"/>
</dbReference>
<reference evidence="3 4" key="1">
    <citation type="submission" date="2019-04" db="EMBL/GenBank/DDBJ databases">
        <title>Deinococcus metalilatus MA1002 mutant No.5.</title>
        <authorList>
            <person name="Park W."/>
            <person name="Park C."/>
        </authorList>
    </citation>
    <scope>NUCLEOTIDE SEQUENCE [LARGE SCALE GENOMIC DNA]</scope>
    <source>
        <strain evidence="3 4">MA1002-m5</strain>
    </source>
</reference>
<feature type="signal peptide" evidence="1">
    <location>
        <begin position="1"/>
        <end position="18"/>
    </location>
</feature>
<dbReference type="InterPro" id="IPR035437">
    <property type="entry name" value="SNase_OB-fold_sf"/>
</dbReference>
<reference evidence="2 5" key="2">
    <citation type="submission" date="2020-08" db="EMBL/GenBank/DDBJ databases">
        <title>Genomic Encyclopedia of Type Strains, Phase IV (KMG-IV): sequencing the most valuable type-strain genomes for metagenomic binning, comparative biology and taxonomic classification.</title>
        <authorList>
            <person name="Goeker M."/>
        </authorList>
    </citation>
    <scope>NUCLEOTIDE SEQUENCE [LARGE SCALE GENOMIC DNA]</scope>
    <source>
        <strain evidence="2 5">DSM 105434</strain>
    </source>
</reference>
<proteinExistence type="predicted"/>
<dbReference type="Proteomes" id="UP000536909">
    <property type="component" value="Unassembled WGS sequence"/>
</dbReference>
<organism evidence="3 4">
    <name type="scientific">Deinococcus metallilatus</name>
    <dbReference type="NCBI Taxonomy" id="1211322"/>
    <lineage>
        <taxon>Bacteria</taxon>
        <taxon>Thermotogati</taxon>
        <taxon>Deinococcota</taxon>
        <taxon>Deinococci</taxon>
        <taxon>Deinococcales</taxon>
        <taxon>Deinococcaceae</taxon>
        <taxon>Deinococcus</taxon>
    </lineage>
</organism>
<feature type="chain" id="PRO_5042604588" description="TNase-like domain-containing protein" evidence="1">
    <location>
        <begin position="19"/>
        <end position="204"/>
    </location>
</feature>
<dbReference type="EMBL" id="JACHFV010000011">
    <property type="protein sequence ID" value="MBB5296366.1"/>
    <property type="molecule type" value="Genomic_DNA"/>
</dbReference>
<dbReference type="Gene3D" id="2.40.50.90">
    <property type="match status" value="1"/>
</dbReference>
<evidence type="ECO:0008006" key="6">
    <source>
        <dbReference type="Google" id="ProtNLM"/>
    </source>
</evidence>
<name>A0AAJ5K4G1_9DEIO</name>
<dbReference type="RefSeq" id="WP_129120331.1">
    <property type="nucleotide sequence ID" value="NZ_BSUI01000009.1"/>
</dbReference>
<gene>
    <name evidence="3" type="ORF">FCS05_13385</name>
    <name evidence="2" type="ORF">HNQ10_003213</name>
</gene>
<evidence type="ECO:0000256" key="1">
    <source>
        <dbReference type="SAM" id="SignalP"/>
    </source>
</evidence>
<evidence type="ECO:0000313" key="3">
    <source>
        <dbReference type="EMBL" id="TLK25155.1"/>
    </source>
</evidence>
<dbReference type="Proteomes" id="UP000308000">
    <property type="component" value="Unassembled WGS sequence"/>
</dbReference>
<evidence type="ECO:0000313" key="2">
    <source>
        <dbReference type="EMBL" id="MBB5296366.1"/>
    </source>
</evidence>
<protein>
    <recommendedName>
        <fullName evidence="6">TNase-like domain-containing protein</fullName>
    </recommendedName>
</protein>
<keyword evidence="5" id="KW-1185">Reference proteome</keyword>
<keyword evidence="1" id="KW-0732">Signal</keyword>
<comment type="caution">
    <text evidence="3">The sequence shown here is derived from an EMBL/GenBank/DDBJ whole genome shotgun (WGS) entry which is preliminary data.</text>
</comment>
<sequence>MRKLATLALAIIASTASAQLQCFYKDLVAGQRQQVCFDMSKPREAQAAQDYIRSLQPRAGIFDNPITVREMLTARHLTVPAKITPFRVSESTDGLIIKGIMNGGPEEIKLSGIVIAPGQEVSVARLLGWLVPPASIVNVEATGEYSVGGQKEVFLWLGNNLINIILVERGLALPIKSKGPYEGELASAAELAKTQRLGMYAESK</sequence>
<dbReference type="AlphaFoldDB" id="A0AAJ5K4G1"/>
<evidence type="ECO:0000313" key="5">
    <source>
        <dbReference type="Proteomes" id="UP000536909"/>
    </source>
</evidence>
<evidence type="ECO:0000313" key="4">
    <source>
        <dbReference type="Proteomes" id="UP000308000"/>
    </source>
</evidence>
<dbReference type="SUPFAM" id="SSF50199">
    <property type="entry name" value="Staphylococcal nuclease"/>
    <property type="match status" value="1"/>
</dbReference>
<accession>A0AAJ5K4G1</accession>